<dbReference type="InterPro" id="IPR051030">
    <property type="entry name" value="Vitamin_B12-ABC_binding"/>
</dbReference>
<dbReference type="Pfam" id="PF01497">
    <property type="entry name" value="Peripla_BP_2"/>
    <property type="match status" value="1"/>
</dbReference>
<dbReference type="PANTHER" id="PTHR42860">
    <property type="entry name" value="VITAMIN B12-BINDING PROTEIN"/>
    <property type="match status" value="1"/>
</dbReference>
<proteinExistence type="predicted"/>
<dbReference type="AlphaFoldDB" id="A0A1Y1IL85"/>
<gene>
    <name evidence="2" type="ORF">KFL_004650130</name>
</gene>
<name>A0A1Y1IL85_KLENI</name>
<protein>
    <recommendedName>
        <fullName evidence="1">Fe/B12 periplasmic-binding domain-containing protein</fullName>
    </recommendedName>
</protein>
<dbReference type="InterPro" id="IPR002491">
    <property type="entry name" value="ABC_transptr_periplasmic_BD"/>
</dbReference>
<dbReference type="STRING" id="105231.A0A1Y1IL85"/>
<dbReference type="EMBL" id="DF237414">
    <property type="protein sequence ID" value="GAQ88868.1"/>
    <property type="molecule type" value="Genomic_DNA"/>
</dbReference>
<dbReference type="Gene3D" id="3.40.50.1980">
    <property type="entry name" value="Nitrogenase molybdenum iron protein domain"/>
    <property type="match status" value="2"/>
</dbReference>
<evidence type="ECO:0000259" key="1">
    <source>
        <dbReference type="PROSITE" id="PS50983"/>
    </source>
</evidence>
<dbReference type="PROSITE" id="PS50983">
    <property type="entry name" value="FE_B12_PBP"/>
    <property type="match status" value="1"/>
</dbReference>
<reference evidence="2 3" key="1">
    <citation type="journal article" date="2014" name="Nat. Commun.">
        <title>Klebsormidium flaccidum genome reveals primary factors for plant terrestrial adaptation.</title>
        <authorList>
            <person name="Hori K."/>
            <person name="Maruyama F."/>
            <person name="Fujisawa T."/>
            <person name="Togashi T."/>
            <person name="Yamamoto N."/>
            <person name="Seo M."/>
            <person name="Sato S."/>
            <person name="Yamada T."/>
            <person name="Mori H."/>
            <person name="Tajima N."/>
            <person name="Moriyama T."/>
            <person name="Ikeuchi M."/>
            <person name="Watanabe M."/>
            <person name="Wada H."/>
            <person name="Kobayashi K."/>
            <person name="Saito M."/>
            <person name="Masuda T."/>
            <person name="Sasaki-Sekimoto Y."/>
            <person name="Mashiguchi K."/>
            <person name="Awai K."/>
            <person name="Shimojima M."/>
            <person name="Masuda S."/>
            <person name="Iwai M."/>
            <person name="Nobusawa T."/>
            <person name="Narise T."/>
            <person name="Kondo S."/>
            <person name="Saito H."/>
            <person name="Sato R."/>
            <person name="Murakawa M."/>
            <person name="Ihara Y."/>
            <person name="Oshima-Yamada Y."/>
            <person name="Ohtaka K."/>
            <person name="Satoh M."/>
            <person name="Sonobe K."/>
            <person name="Ishii M."/>
            <person name="Ohtani R."/>
            <person name="Kanamori-Sato M."/>
            <person name="Honoki R."/>
            <person name="Miyazaki D."/>
            <person name="Mochizuki H."/>
            <person name="Umetsu J."/>
            <person name="Higashi K."/>
            <person name="Shibata D."/>
            <person name="Kamiya Y."/>
            <person name="Sato N."/>
            <person name="Nakamura Y."/>
            <person name="Tabata S."/>
            <person name="Ida S."/>
            <person name="Kurokawa K."/>
            <person name="Ohta H."/>
        </authorList>
    </citation>
    <scope>NUCLEOTIDE SEQUENCE [LARGE SCALE GENOMIC DNA]</scope>
    <source>
        <strain evidence="2 3">NIES-2285</strain>
    </source>
</reference>
<dbReference type="Proteomes" id="UP000054558">
    <property type="component" value="Unassembled WGS sequence"/>
</dbReference>
<dbReference type="OrthoDB" id="2019180at2759"/>
<dbReference type="PANTHER" id="PTHR42860:SF3">
    <property type="entry name" value="FE_B12 PERIPLASMIC-BINDING DOMAIN-CONTAINING PROTEIN"/>
    <property type="match status" value="1"/>
</dbReference>
<keyword evidence="3" id="KW-1185">Reference proteome</keyword>
<accession>A0A1Y1IL85</accession>
<evidence type="ECO:0000313" key="2">
    <source>
        <dbReference type="EMBL" id="GAQ88868.1"/>
    </source>
</evidence>
<dbReference type="OMA" id="QDQCDVC"/>
<evidence type="ECO:0000313" key="3">
    <source>
        <dbReference type="Proteomes" id="UP000054558"/>
    </source>
</evidence>
<feature type="domain" description="Fe/B12 periplasmic-binding" evidence="1">
    <location>
        <begin position="10"/>
        <end position="318"/>
    </location>
</feature>
<dbReference type="SUPFAM" id="SSF53807">
    <property type="entry name" value="Helical backbone' metal receptor"/>
    <property type="match status" value="1"/>
</dbReference>
<sequence length="337" mass="36386">MAGAQPQRLRVLSLLPAATDIVQCLGLSHLLVGRSHECDAEGCLSVPSCTESRFGEPDQLSSREIHDANSTSGAGLWEAAFGMGPQAAAAVEWGLSPYRTDPRLIRELQPDVVLTQVQTGHGALDQSEVGDRLSECVGKPVRIVHMDPQNLEDVWGDFLQVANALHEPEKGRVAVEQMKDRIRLVQGLAKGRQKRRVLCLQWMDPLFAAGAWVPELLSLAGGESVAAEAGGPSVALTEESLTEVRPEVVIFAICGCDLKQSVKEVTSAAKRGILEHVERVKVGKLAMAVVNAAKLFSRPGPTLVESLEVIAEVLYPESQPFGHRGKLWTSLELLQST</sequence>
<organism evidence="2 3">
    <name type="scientific">Klebsormidium nitens</name>
    <name type="common">Green alga</name>
    <name type="synonym">Ulothrix nitens</name>
    <dbReference type="NCBI Taxonomy" id="105231"/>
    <lineage>
        <taxon>Eukaryota</taxon>
        <taxon>Viridiplantae</taxon>
        <taxon>Streptophyta</taxon>
        <taxon>Klebsormidiophyceae</taxon>
        <taxon>Klebsormidiales</taxon>
        <taxon>Klebsormidiaceae</taxon>
        <taxon>Klebsormidium</taxon>
    </lineage>
</organism>